<feature type="compositionally biased region" description="Low complexity" evidence="1">
    <location>
        <begin position="16"/>
        <end position="26"/>
    </location>
</feature>
<dbReference type="SUPFAM" id="SSF69572">
    <property type="entry name" value="Activating enzymes of the ubiquitin-like proteins"/>
    <property type="match status" value="1"/>
</dbReference>
<organism evidence="3 4">
    <name type="scientific">Caulochytrium protostelioides</name>
    <dbReference type="NCBI Taxonomy" id="1555241"/>
    <lineage>
        <taxon>Eukaryota</taxon>
        <taxon>Fungi</taxon>
        <taxon>Fungi incertae sedis</taxon>
        <taxon>Chytridiomycota</taxon>
        <taxon>Chytridiomycota incertae sedis</taxon>
        <taxon>Chytridiomycetes</taxon>
        <taxon>Caulochytriales</taxon>
        <taxon>Caulochytriaceae</taxon>
        <taxon>Caulochytrium</taxon>
    </lineage>
</organism>
<feature type="compositionally biased region" description="Low complexity" evidence="1">
    <location>
        <begin position="126"/>
        <end position="136"/>
    </location>
</feature>
<dbReference type="GO" id="GO:0016925">
    <property type="term" value="P:protein sumoylation"/>
    <property type="evidence" value="ECO:0007669"/>
    <property type="project" value="TreeGrafter"/>
</dbReference>
<keyword evidence="4" id="KW-1185">Reference proteome</keyword>
<evidence type="ECO:0000313" key="3">
    <source>
        <dbReference type="EMBL" id="RKP02444.1"/>
    </source>
</evidence>
<reference evidence="4" key="1">
    <citation type="journal article" date="2018" name="Nat. Microbiol.">
        <title>Leveraging single-cell genomics to expand the fungal tree of life.</title>
        <authorList>
            <person name="Ahrendt S.R."/>
            <person name="Quandt C.A."/>
            <person name="Ciobanu D."/>
            <person name="Clum A."/>
            <person name="Salamov A."/>
            <person name="Andreopoulos B."/>
            <person name="Cheng J.F."/>
            <person name="Woyke T."/>
            <person name="Pelin A."/>
            <person name="Henrissat B."/>
            <person name="Reynolds N.K."/>
            <person name="Benny G.L."/>
            <person name="Smith M.E."/>
            <person name="James T.Y."/>
            <person name="Grigoriev I.V."/>
        </authorList>
    </citation>
    <scope>NUCLEOTIDE SEQUENCE [LARGE SCALE GENOMIC DNA]</scope>
    <source>
        <strain evidence="4">ATCC 52028</strain>
    </source>
</reference>
<protein>
    <recommendedName>
        <fullName evidence="2">THIF-type NAD/FAD binding fold domain-containing protein</fullName>
    </recommendedName>
</protein>
<dbReference type="OrthoDB" id="1708823at2759"/>
<dbReference type="AlphaFoldDB" id="A0A4P9XAP1"/>
<feature type="region of interest" description="Disordered" evidence="1">
    <location>
        <begin position="126"/>
        <end position="147"/>
    </location>
</feature>
<evidence type="ECO:0000259" key="2">
    <source>
        <dbReference type="Pfam" id="PF00899"/>
    </source>
</evidence>
<feature type="compositionally biased region" description="Pro residues" evidence="1">
    <location>
        <begin position="137"/>
        <end position="146"/>
    </location>
</feature>
<dbReference type="InterPro" id="IPR000594">
    <property type="entry name" value="ThiF_NAD_FAD-bd"/>
</dbReference>
<sequence length="437" mass="44436">MASSPPTRAAKRRAESPTAAAPAAPSKRTERPADAAATDTAAADRLSADEAALYDRQIRLWGFSAQARLRAAHVLVVGFEGPAPELIKNLVLSGVGALTVLDDAVAVAADLAANFFLTAAETAEAEASPSSSSSSSSPPPPPPPPRVVAARARIQELNPRVQIIPVVAPPTSATLADVAAAVAAPSSPVARIANAAARGPPTVVVSCGTSLAQHRHWSRLCDAARLPCLVGTTVGLDALLVCQTPAPWAFETEAAAQLHEAVAAAAATASAAKPASGETPSAAPTPMTVAQPTLETALLSASFGAVVPPLTPAQQKRLASRWSTALGPFLVAWHADAVGASGAASAAPDWSPLIAAVSERLRVPLELLPTADAMATWLPLFRAGTTIAPVSAIAGGLLAQEAQKLVTRIGRPLDNVCLFAGDTNDAKIMRLGESRSP</sequence>
<evidence type="ECO:0000313" key="4">
    <source>
        <dbReference type="Proteomes" id="UP000274922"/>
    </source>
</evidence>
<dbReference type="GO" id="GO:0005737">
    <property type="term" value="C:cytoplasm"/>
    <property type="evidence" value="ECO:0007669"/>
    <property type="project" value="TreeGrafter"/>
</dbReference>
<feature type="region of interest" description="Disordered" evidence="1">
    <location>
        <begin position="1"/>
        <end position="42"/>
    </location>
</feature>
<accession>A0A4P9XAP1</accession>
<dbReference type="Pfam" id="PF00899">
    <property type="entry name" value="ThiF"/>
    <property type="match status" value="1"/>
</dbReference>
<proteinExistence type="predicted"/>
<dbReference type="EMBL" id="ML014143">
    <property type="protein sequence ID" value="RKP02444.1"/>
    <property type="molecule type" value="Genomic_DNA"/>
</dbReference>
<dbReference type="GO" id="GO:0019948">
    <property type="term" value="F:SUMO activating enzyme activity"/>
    <property type="evidence" value="ECO:0007669"/>
    <property type="project" value="TreeGrafter"/>
</dbReference>
<dbReference type="InterPro" id="IPR035985">
    <property type="entry name" value="Ubiquitin-activating_enz"/>
</dbReference>
<dbReference type="STRING" id="1555241.A0A4P9XAP1"/>
<gene>
    <name evidence="3" type="ORF">CXG81DRAFT_24905</name>
</gene>
<dbReference type="InterPro" id="IPR045886">
    <property type="entry name" value="ThiF/MoeB/HesA"/>
</dbReference>
<dbReference type="PANTHER" id="PTHR10953">
    <property type="entry name" value="UBIQUITIN-ACTIVATING ENZYME E1"/>
    <property type="match status" value="1"/>
</dbReference>
<name>A0A4P9XAP1_9FUNG</name>
<evidence type="ECO:0000256" key="1">
    <source>
        <dbReference type="SAM" id="MobiDB-lite"/>
    </source>
</evidence>
<feature type="domain" description="THIF-type NAD/FAD binding fold" evidence="2">
    <location>
        <begin position="54"/>
        <end position="431"/>
    </location>
</feature>
<dbReference type="Gene3D" id="3.40.50.720">
    <property type="entry name" value="NAD(P)-binding Rossmann-like Domain"/>
    <property type="match status" value="1"/>
</dbReference>
<dbReference type="GO" id="GO:0031510">
    <property type="term" value="C:SUMO activating enzyme complex"/>
    <property type="evidence" value="ECO:0007669"/>
    <property type="project" value="TreeGrafter"/>
</dbReference>
<dbReference type="PANTHER" id="PTHR10953:SF162">
    <property type="entry name" value="SUMO-ACTIVATING ENZYME SUBUNIT 1"/>
    <property type="match status" value="1"/>
</dbReference>
<dbReference type="Proteomes" id="UP000274922">
    <property type="component" value="Unassembled WGS sequence"/>
</dbReference>